<evidence type="ECO:0000256" key="1">
    <source>
        <dbReference type="SAM" id="SignalP"/>
    </source>
</evidence>
<dbReference type="PANTHER" id="PTHR47723">
    <property type="entry name" value="OS05G0353850 PROTEIN"/>
    <property type="match status" value="1"/>
</dbReference>
<dbReference type="Pfam" id="PF13456">
    <property type="entry name" value="RVT_3"/>
    <property type="match status" value="1"/>
</dbReference>
<keyword evidence="1" id="KW-0732">Signal</keyword>
<name>A0AAE0B921_9ROSI</name>
<feature type="domain" description="Reverse transcriptase zinc-binding" evidence="3">
    <location>
        <begin position="52"/>
        <end position="121"/>
    </location>
</feature>
<dbReference type="GO" id="GO:0003676">
    <property type="term" value="F:nucleic acid binding"/>
    <property type="evidence" value="ECO:0007669"/>
    <property type="project" value="InterPro"/>
</dbReference>
<dbReference type="Proteomes" id="UP001281410">
    <property type="component" value="Unassembled WGS sequence"/>
</dbReference>
<organism evidence="4 5">
    <name type="scientific">Dipteronia sinensis</name>
    <dbReference type="NCBI Taxonomy" id="43782"/>
    <lineage>
        <taxon>Eukaryota</taxon>
        <taxon>Viridiplantae</taxon>
        <taxon>Streptophyta</taxon>
        <taxon>Embryophyta</taxon>
        <taxon>Tracheophyta</taxon>
        <taxon>Spermatophyta</taxon>
        <taxon>Magnoliopsida</taxon>
        <taxon>eudicotyledons</taxon>
        <taxon>Gunneridae</taxon>
        <taxon>Pentapetalae</taxon>
        <taxon>rosids</taxon>
        <taxon>malvids</taxon>
        <taxon>Sapindales</taxon>
        <taxon>Sapindaceae</taxon>
        <taxon>Hippocastanoideae</taxon>
        <taxon>Acereae</taxon>
        <taxon>Dipteronia</taxon>
    </lineage>
</organism>
<dbReference type="InterPro" id="IPR044730">
    <property type="entry name" value="RNase_H-like_dom_plant"/>
</dbReference>
<dbReference type="SUPFAM" id="SSF53098">
    <property type="entry name" value="Ribonuclease H-like"/>
    <property type="match status" value="1"/>
</dbReference>
<keyword evidence="5" id="KW-1185">Reference proteome</keyword>
<evidence type="ECO:0000313" key="4">
    <source>
        <dbReference type="EMBL" id="KAK3231618.1"/>
    </source>
</evidence>
<proteinExistence type="predicted"/>
<dbReference type="InterPro" id="IPR012337">
    <property type="entry name" value="RNaseH-like_sf"/>
</dbReference>
<feature type="signal peptide" evidence="1">
    <location>
        <begin position="1"/>
        <end position="25"/>
    </location>
</feature>
<dbReference type="Gene3D" id="3.30.420.10">
    <property type="entry name" value="Ribonuclease H-like superfamily/Ribonuclease H"/>
    <property type="match status" value="1"/>
</dbReference>
<evidence type="ECO:0008006" key="6">
    <source>
        <dbReference type="Google" id="ProtNLM"/>
    </source>
</evidence>
<accession>A0AAE0B921</accession>
<dbReference type="PANTHER" id="PTHR47723:SF22">
    <property type="entry name" value="RNASE H TYPE-1 DOMAIN-CONTAINING PROTEIN"/>
    <property type="match status" value="1"/>
</dbReference>
<reference evidence="4" key="1">
    <citation type="journal article" date="2023" name="Plant J.">
        <title>Genome sequences and population genomics provide insights into the demographic history, inbreeding, and mutation load of two 'living fossil' tree species of Dipteronia.</title>
        <authorList>
            <person name="Feng Y."/>
            <person name="Comes H.P."/>
            <person name="Chen J."/>
            <person name="Zhu S."/>
            <person name="Lu R."/>
            <person name="Zhang X."/>
            <person name="Li P."/>
            <person name="Qiu J."/>
            <person name="Olsen K.M."/>
            <person name="Qiu Y."/>
        </authorList>
    </citation>
    <scope>NUCLEOTIDE SEQUENCE</scope>
    <source>
        <strain evidence="4">NBL</strain>
    </source>
</reference>
<feature type="domain" description="RNase H type-1" evidence="2">
    <location>
        <begin position="247"/>
        <end position="329"/>
    </location>
</feature>
<dbReference type="Pfam" id="PF13966">
    <property type="entry name" value="zf-RVT"/>
    <property type="match status" value="1"/>
</dbReference>
<dbReference type="InterPro" id="IPR002156">
    <property type="entry name" value="RNaseH_domain"/>
</dbReference>
<gene>
    <name evidence="4" type="ORF">Dsin_003499</name>
</gene>
<evidence type="ECO:0000259" key="3">
    <source>
        <dbReference type="Pfam" id="PF13966"/>
    </source>
</evidence>
<protein>
    <recommendedName>
        <fullName evidence="6">Reverse transcriptase zinc-binding domain-containing protein</fullName>
    </recommendedName>
</protein>
<comment type="caution">
    <text evidence="4">The sequence shown here is derived from an EMBL/GenBank/DDBJ whole genome shotgun (WGS) entry which is preliminary data.</text>
</comment>
<dbReference type="AlphaFoldDB" id="A0AAE0B921"/>
<dbReference type="InterPro" id="IPR026960">
    <property type="entry name" value="RVT-Znf"/>
</dbReference>
<feature type="chain" id="PRO_5042199960" description="Reverse transcriptase zinc-binding domain-containing protein" evidence="1">
    <location>
        <begin position="26"/>
        <end position="347"/>
    </location>
</feature>
<sequence length="347" mass="39522">MEQWVGFKTFLMVFIILNLSLDALAWNLNQNGLFTVSFFRRNLEGISDGSSSIQKVVWNGVCPSKVEVFLWQLYKGKVLVREVLQRFGMGHLTMMECLLCSQETETVDHLFLHCPWTYKLWKVCLDWWDVSWCSNKTIHEWFDGWMGLCPTVKSERAWLSLLSVVVWTVCEVRNQKVFKDKTPSLTMAQDSIGFQIAWWFKFLGKNVSDSVSALMLNLKHCCVETRRVKKSVIKDWVPPLMNTFKFNVDGSARGNLGQTGIGGVLRDYNGMTLPRSSVQIPNTMDSNAAEITSIHKTIEICSSSPSLHGQVVSIVSDSKVAVSWIKNEDFGSIEHILSACFLYVYLC</sequence>
<evidence type="ECO:0000313" key="5">
    <source>
        <dbReference type="Proteomes" id="UP001281410"/>
    </source>
</evidence>
<dbReference type="EMBL" id="JANJYJ010000001">
    <property type="protein sequence ID" value="KAK3231618.1"/>
    <property type="molecule type" value="Genomic_DNA"/>
</dbReference>
<dbReference type="CDD" id="cd06222">
    <property type="entry name" value="RNase_H_like"/>
    <property type="match status" value="1"/>
</dbReference>
<evidence type="ECO:0000259" key="2">
    <source>
        <dbReference type="Pfam" id="PF13456"/>
    </source>
</evidence>
<dbReference type="GO" id="GO:0004523">
    <property type="term" value="F:RNA-DNA hybrid ribonuclease activity"/>
    <property type="evidence" value="ECO:0007669"/>
    <property type="project" value="InterPro"/>
</dbReference>
<dbReference type="InterPro" id="IPR053151">
    <property type="entry name" value="RNase_H-like"/>
</dbReference>
<dbReference type="InterPro" id="IPR036397">
    <property type="entry name" value="RNaseH_sf"/>
</dbReference>